<dbReference type="PANTHER" id="PTHR30181">
    <property type="entry name" value="MANNITOL PERMEASE IIC COMPONENT"/>
    <property type="match status" value="1"/>
</dbReference>
<keyword evidence="4" id="KW-0597">Phosphoprotein</keyword>
<evidence type="ECO:0000313" key="14">
    <source>
        <dbReference type="Proteomes" id="UP000541058"/>
    </source>
</evidence>
<dbReference type="RefSeq" id="WP_276647461.1">
    <property type="nucleotide sequence ID" value="NZ_CANBAE010000023.1"/>
</dbReference>
<keyword evidence="8" id="KW-0418">Kinase</keyword>
<dbReference type="GO" id="GO:0090563">
    <property type="term" value="F:protein-phosphocysteine-sugar phosphotransferase activity"/>
    <property type="evidence" value="ECO:0007669"/>
    <property type="project" value="TreeGrafter"/>
</dbReference>
<keyword evidence="3" id="KW-0813">Transport</keyword>
<evidence type="ECO:0000256" key="9">
    <source>
        <dbReference type="ARBA" id="ARBA00029908"/>
    </source>
</evidence>
<reference evidence="13 14" key="1">
    <citation type="journal article" date="2020" name="Biotechnol. Biofuels">
        <title>New insights from the biogas microbiome by comprehensive genome-resolved metagenomics of nearly 1600 species originating from multiple anaerobic digesters.</title>
        <authorList>
            <person name="Campanaro S."/>
            <person name="Treu L."/>
            <person name="Rodriguez-R L.M."/>
            <person name="Kovalovszki A."/>
            <person name="Ziels R.M."/>
            <person name="Maus I."/>
            <person name="Zhu X."/>
            <person name="Kougias P.G."/>
            <person name="Basile A."/>
            <person name="Luo G."/>
            <person name="Schluter A."/>
            <person name="Konstantinidis K.T."/>
            <person name="Angelidaki I."/>
        </authorList>
    </citation>
    <scope>NUCLEOTIDE SEQUENCE [LARGE SCALE GENOMIC DNA]</scope>
    <source>
        <strain evidence="13">AS23ysBPME_34</strain>
    </source>
</reference>
<gene>
    <name evidence="13" type="ORF">GX355_04505</name>
</gene>
<evidence type="ECO:0000256" key="7">
    <source>
        <dbReference type="ARBA" id="ARBA00022683"/>
    </source>
</evidence>
<proteinExistence type="predicted"/>
<evidence type="ECO:0000256" key="11">
    <source>
        <dbReference type="ARBA" id="ARBA00030962"/>
    </source>
</evidence>
<protein>
    <recommendedName>
        <fullName evidence="2">Mannitol-specific phosphotransferase enzyme IIA component</fullName>
    </recommendedName>
    <alternativeName>
        <fullName evidence="10">EIIA</fullName>
    </alternativeName>
    <alternativeName>
        <fullName evidence="11">EIII</fullName>
    </alternativeName>
    <alternativeName>
        <fullName evidence="9">PTS system mannitol-specific EIIA component</fullName>
    </alternativeName>
</protein>
<sequence length="144" mass="15342">MKLSNETVLLNQSIATKEEAIRLAGELLVKAGFVSPEYVDAMLEREKIVSTYMGNFLAIPHGTDEAKKHILKSGISLVQVPAGVEFGNGDKPAKVIIGIAGKGDDHLEVLSTIAIAFSEIEVAEQIINASNADEINAVLEGVEL</sequence>
<dbReference type="InterPro" id="IPR050893">
    <property type="entry name" value="Sugar_PTS"/>
</dbReference>
<dbReference type="Pfam" id="PF00359">
    <property type="entry name" value="PTS_EIIA_2"/>
    <property type="match status" value="1"/>
</dbReference>
<dbReference type="GO" id="GO:0005886">
    <property type="term" value="C:plasma membrane"/>
    <property type="evidence" value="ECO:0007669"/>
    <property type="project" value="TreeGrafter"/>
</dbReference>
<evidence type="ECO:0000256" key="8">
    <source>
        <dbReference type="ARBA" id="ARBA00022777"/>
    </source>
</evidence>
<dbReference type="CDD" id="cd00211">
    <property type="entry name" value="PTS_IIA_fru"/>
    <property type="match status" value="1"/>
</dbReference>
<evidence type="ECO:0000259" key="12">
    <source>
        <dbReference type="PROSITE" id="PS51094"/>
    </source>
</evidence>
<dbReference type="PANTHER" id="PTHR30181:SF2">
    <property type="entry name" value="PTS SYSTEM MANNITOL-SPECIFIC EIICBA COMPONENT"/>
    <property type="match status" value="1"/>
</dbReference>
<name>A0A7X8GZS0_9LACT</name>
<keyword evidence="7" id="KW-0598">Phosphotransferase system</keyword>
<organism evidence="13 14">
    <name type="scientific">Globicatella sulfidifaciens</name>
    <dbReference type="NCBI Taxonomy" id="136093"/>
    <lineage>
        <taxon>Bacteria</taxon>
        <taxon>Bacillati</taxon>
        <taxon>Bacillota</taxon>
        <taxon>Bacilli</taxon>
        <taxon>Lactobacillales</taxon>
        <taxon>Aerococcaceae</taxon>
        <taxon>Globicatella</taxon>
    </lineage>
</organism>
<dbReference type="GO" id="GO:0009401">
    <property type="term" value="P:phosphoenolpyruvate-dependent sugar phosphotransferase system"/>
    <property type="evidence" value="ECO:0007669"/>
    <property type="project" value="UniProtKB-KW"/>
</dbReference>
<dbReference type="Gene3D" id="3.40.930.10">
    <property type="entry name" value="Mannitol-specific EII, Chain A"/>
    <property type="match status" value="1"/>
</dbReference>
<evidence type="ECO:0000256" key="4">
    <source>
        <dbReference type="ARBA" id="ARBA00022553"/>
    </source>
</evidence>
<dbReference type="SUPFAM" id="SSF55804">
    <property type="entry name" value="Phoshotransferase/anion transport protein"/>
    <property type="match status" value="1"/>
</dbReference>
<evidence type="ECO:0000256" key="10">
    <source>
        <dbReference type="ARBA" id="ARBA00030956"/>
    </source>
</evidence>
<feature type="domain" description="PTS EIIA type-2" evidence="12">
    <location>
        <begin position="1"/>
        <end position="142"/>
    </location>
</feature>
<keyword evidence="6" id="KW-0808">Transferase</keyword>
<dbReference type="Proteomes" id="UP000541058">
    <property type="component" value="Unassembled WGS sequence"/>
</dbReference>
<dbReference type="GO" id="GO:0016301">
    <property type="term" value="F:kinase activity"/>
    <property type="evidence" value="ECO:0007669"/>
    <property type="project" value="UniProtKB-KW"/>
</dbReference>
<evidence type="ECO:0000256" key="6">
    <source>
        <dbReference type="ARBA" id="ARBA00022679"/>
    </source>
</evidence>
<evidence type="ECO:0000256" key="3">
    <source>
        <dbReference type="ARBA" id="ARBA00022448"/>
    </source>
</evidence>
<dbReference type="AlphaFoldDB" id="A0A7X8GZS0"/>
<evidence type="ECO:0000313" key="13">
    <source>
        <dbReference type="EMBL" id="NLJ18104.1"/>
    </source>
</evidence>
<evidence type="ECO:0000256" key="2">
    <source>
        <dbReference type="ARBA" id="ARBA00014783"/>
    </source>
</evidence>
<dbReference type="PROSITE" id="PS00372">
    <property type="entry name" value="PTS_EIIA_TYPE_2_HIS"/>
    <property type="match status" value="1"/>
</dbReference>
<evidence type="ECO:0000256" key="5">
    <source>
        <dbReference type="ARBA" id="ARBA00022597"/>
    </source>
</evidence>
<keyword evidence="5 13" id="KW-0762">Sugar transport</keyword>
<dbReference type="EMBL" id="JAAYSM010000138">
    <property type="protein sequence ID" value="NLJ18104.1"/>
    <property type="molecule type" value="Genomic_DNA"/>
</dbReference>
<evidence type="ECO:0000256" key="1">
    <source>
        <dbReference type="ARBA" id="ARBA00002434"/>
    </source>
</evidence>
<dbReference type="InterPro" id="IPR002178">
    <property type="entry name" value="PTS_EIIA_type-2_dom"/>
</dbReference>
<comment type="caution">
    <text evidence="13">The sequence shown here is derived from an EMBL/GenBank/DDBJ whole genome shotgun (WGS) entry which is preliminary data.</text>
</comment>
<comment type="function">
    <text evidence="1">The phosphoenolpyruvate-dependent sugar phosphotransferase system (sugar PTS), a major carbohydrate active transport system, catalyzes the phosphorylation of incoming sugar substrates concomitantly with their translocation across the cell membrane. The enzyme II CmtAB PTS system is involved in D-mannitol transport.</text>
</comment>
<dbReference type="PROSITE" id="PS51094">
    <property type="entry name" value="PTS_EIIA_TYPE_2"/>
    <property type="match status" value="1"/>
</dbReference>
<dbReference type="InterPro" id="IPR016152">
    <property type="entry name" value="PTrfase/Anion_transptr"/>
</dbReference>
<accession>A0A7X8GZS0</accession>